<sequence>MSTIRFLSKQVYDPVYETLRINVGMYSTLNLKTHQYDVSTVFLKRKLNKSISIKPPKDLLRMLYIIKDQIWKLKKTVYGLKQSNRPCIDLNNVFKKYELLKLATMEQRKATQTPRTTLQIPLKEDDHNKLDNADVLKFRSLVGRLL</sequence>
<proteinExistence type="predicted"/>
<protein>
    <recommendedName>
        <fullName evidence="1">Reverse transcriptase Ty1/copia-type domain-containing protein</fullName>
    </recommendedName>
</protein>
<gene>
    <name evidence="2" type="ORF">C6P45_005056</name>
</gene>
<dbReference type="Proteomes" id="UP000750334">
    <property type="component" value="Unassembled WGS sequence"/>
</dbReference>
<keyword evidence="3" id="KW-1185">Reference proteome</keyword>
<dbReference type="Pfam" id="PF07727">
    <property type="entry name" value="RVT_2"/>
    <property type="match status" value="1"/>
</dbReference>
<dbReference type="InterPro" id="IPR013103">
    <property type="entry name" value="RVT_2"/>
</dbReference>
<dbReference type="EMBL" id="PUHR01000008">
    <property type="protein sequence ID" value="KAG0671791.1"/>
    <property type="molecule type" value="Genomic_DNA"/>
</dbReference>
<evidence type="ECO:0000259" key="1">
    <source>
        <dbReference type="Pfam" id="PF07727"/>
    </source>
</evidence>
<name>A0A9P7BDM9_MAUEX</name>
<accession>A0A9P7BDM9</accession>
<comment type="caution">
    <text evidence="2">The sequence shown here is derived from an EMBL/GenBank/DDBJ whole genome shotgun (WGS) entry which is preliminary data.</text>
</comment>
<evidence type="ECO:0000313" key="2">
    <source>
        <dbReference type="EMBL" id="KAG0671791.1"/>
    </source>
</evidence>
<dbReference type="AlphaFoldDB" id="A0A9P7BDM9"/>
<organism evidence="2 3">
    <name type="scientific">Maudiozyma exigua</name>
    <name type="common">Yeast</name>
    <name type="synonym">Kazachstania exigua</name>
    <dbReference type="NCBI Taxonomy" id="34358"/>
    <lineage>
        <taxon>Eukaryota</taxon>
        <taxon>Fungi</taxon>
        <taxon>Dikarya</taxon>
        <taxon>Ascomycota</taxon>
        <taxon>Saccharomycotina</taxon>
        <taxon>Saccharomycetes</taxon>
        <taxon>Saccharomycetales</taxon>
        <taxon>Saccharomycetaceae</taxon>
        <taxon>Maudiozyma</taxon>
    </lineage>
</organism>
<feature type="domain" description="Reverse transcriptase Ty1/copia-type" evidence="1">
    <location>
        <begin position="10"/>
        <end position="85"/>
    </location>
</feature>
<reference evidence="2 3" key="1">
    <citation type="submission" date="2020-11" db="EMBL/GenBank/DDBJ databases">
        <title>Kefir isolates.</title>
        <authorList>
            <person name="Marcisauskas S."/>
            <person name="Kim Y."/>
            <person name="Blasche S."/>
        </authorList>
    </citation>
    <scope>NUCLEOTIDE SEQUENCE [LARGE SCALE GENOMIC DNA]</scope>
    <source>
        <strain evidence="2 3">OG2</strain>
    </source>
</reference>
<dbReference type="OrthoDB" id="5423336at2759"/>
<evidence type="ECO:0000313" key="3">
    <source>
        <dbReference type="Proteomes" id="UP000750334"/>
    </source>
</evidence>